<protein>
    <submittedName>
        <fullName evidence="8">Putative MFS transporter</fullName>
    </submittedName>
</protein>
<feature type="transmembrane region" description="Helical" evidence="6">
    <location>
        <begin position="442"/>
        <end position="461"/>
    </location>
</feature>
<dbReference type="InterPro" id="IPR011701">
    <property type="entry name" value="MFS"/>
</dbReference>
<evidence type="ECO:0000256" key="2">
    <source>
        <dbReference type="ARBA" id="ARBA00022692"/>
    </source>
</evidence>
<keyword evidence="2 6" id="KW-0812">Transmembrane</keyword>
<dbReference type="InterPro" id="IPR036259">
    <property type="entry name" value="MFS_trans_sf"/>
</dbReference>
<feature type="transmembrane region" description="Helical" evidence="6">
    <location>
        <begin position="542"/>
        <end position="562"/>
    </location>
</feature>
<feature type="transmembrane region" description="Helical" evidence="6">
    <location>
        <begin position="614"/>
        <end position="634"/>
    </location>
</feature>
<dbReference type="AlphaFoldDB" id="A0A0M9FPU7"/>
<comment type="subcellular location">
    <subcellularLocation>
        <location evidence="1">Membrane</location>
        <topology evidence="1">Multi-pass membrane protein</topology>
    </subcellularLocation>
</comment>
<feature type="transmembrane region" description="Helical" evidence="6">
    <location>
        <begin position="583"/>
        <end position="602"/>
    </location>
</feature>
<dbReference type="Gene3D" id="1.20.1250.20">
    <property type="entry name" value="MFS general substrate transporter like domains"/>
    <property type="match status" value="2"/>
</dbReference>
<dbReference type="OrthoDB" id="422206at2759"/>
<feature type="compositionally biased region" description="Basic residues" evidence="5">
    <location>
        <begin position="364"/>
        <end position="376"/>
    </location>
</feature>
<feature type="transmembrane region" description="Helical" evidence="6">
    <location>
        <begin position="510"/>
        <end position="530"/>
    </location>
</feature>
<feature type="transmembrane region" description="Helical" evidence="6">
    <location>
        <begin position="78"/>
        <end position="100"/>
    </location>
</feature>
<dbReference type="Pfam" id="PF07690">
    <property type="entry name" value="MFS_1"/>
    <property type="match status" value="2"/>
</dbReference>
<evidence type="ECO:0000313" key="9">
    <source>
        <dbReference type="Proteomes" id="UP000037923"/>
    </source>
</evidence>
<keyword evidence="9" id="KW-1185">Reference proteome</keyword>
<feature type="transmembrane region" description="Helical" evidence="6">
    <location>
        <begin position="481"/>
        <end position="498"/>
    </location>
</feature>
<evidence type="ECO:0000256" key="4">
    <source>
        <dbReference type="ARBA" id="ARBA00023136"/>
    </source>
</evidence>
<sequence>MPVNHPNSNEGGGPAKVKYPSNTVLAFAQREDANYLDDDALVAEMNDVNADPLLFPAQTRALSKLEEREERRLRGDPWRFAVAPIFCLLSISNAMQWIAFSPIVDEVRAFFHMNATQVNFLSTTYVISYVVIVFLSCKMYEVTGIKIGVMIAASANALGALLKIIALYAWPNAVLLYISQAVCSITEVLTIATPPLISNRWFPENERTVANTLMSSALNFGCGIGVLIPTLFVGPDKAGKKNFGNFFWFHLAYAVLMLLLVIFLFPRKPRFSASHVAARQQDHEERRMRALDNVLHHNNTDDSEEEEEEGGNEHNNGAMAATMKKRQQQLKKNEPTSAGLTEPNAGEQDGQTKEKPTAAAAATKMKKNSKKAKHNHSNGADRSSSAAGEGNQCISETHAVDEISGVMQGVDSDTETEEEPEVQPVNVFSVLMDCFREFRHNVSFVLLGIGSAAELGLIWGVATVLPQMLAPYGISEATSGWIGFLNLVLGTVVCPFFMPLVDRFGRRYKLLLCSLAGLVVVVMVLLTLLLHFGPKVEGDSKYYVVVVFVLWGGFAGLCQNFMMPLMFEYVVELTFPMAESTSAPVLTWSACLTNFLLTLIFGEVLGNSPTEKEALRTFIGATVVSVIGCIALLLTKPLTKRMDYEKQQIELLEQRKLRLQTAADAAMGGTEVTRRDATGVNGSGLHHEVQMEKSADPAAAGGAVENGKEL</sequence>
<dbReference type="SUPFAM" id="SSF103473">
    <property type="entry name" value="MFS general substrate transporter"/>
    <property type="match status" value="1"/>
</dbReference>
<dbReference type="InterPro" id="IPR020846">
    <property type="entry name" value="MFS_dom"/>
</dbReference>
<evidence type="ECO:0000259" key="7">
    <source>
        <dbReference type="PROSITE" id="PS50850"/>
    </source>
</evidence>
<evidence type="ECO:0000256" key="1">
    <source>
        <dbReference type="ARBA" id="ARBA00004141"/>
    </source>
</evidence>
<dbReference type="RefSeq" id="XP_015652059.1">
    <property type="nucleotide sequence ID" value="XM_015809384.1"/>
</dbReference>
<keyword evidence="4 6" id="KW-0472">Membrane</keyword>
<evidence type="ECO:0000313" key="8">
    <source>
        <dbReference type="EMBL" id="KPA73620.1"/>
    </source>
</evidence>
<dbReference type="VEuPathDB" id="TriTrypDB:LpyrH10_34_0550"/>
<comment type="caution">
    <text evidence="8">The sequence shown here is derived from an EMBL/GenBank/DDBJ whole genome shotgun (WGS) entry which is preliminary data.</text>
</comment>
<feature type="transmembrane region" description="Helical" evidence="6">
    <location>
        <begin position="246"/>
        <end position="265"/>
    </location>
</feature>
<dbReference type="Proteomes" id="UP000037923">
    <property type="component" value="Unassembled WGS sequence"/>
</dbReference>
<feature type="transmembrane region" description="Helical" evidence="6">
    <location>
        <begin position="176"/>
        <end position="197"/>
    </location>
</feature>
<feature type="transmembrane region" description="Helical" evidence="6">
    <location>
        <begin position="149"/>
        <end position="170"/>
    </location>
</feature>
<accession>A0A0M9FPU7</accession>
<dbReference type="GeneID" id="26910035"/>
<dbReference type="GO" id="GO:0016020">
    <property type="term" value="C:membrane"/>
    <property type="evidence" value="ECO:0007669"/>
    <property type="project" value="UniProtKB-SubCell"/>
</dbReference>
<evidence type="ECO:0000256" key="6">
    <source>
        <dbReference type="SAM" id="Phobius"/>
    </source>
</evidence>
<dbReference type="PANTHER" id="PTHR10924:SF6">
    <property type="entry name" value="SOLUTE CARRIER FAMILY 49 MEMBER A3"/>
    <property type="match status" value="1"/>
</dbReference>
<dbReference type="InterPro" id="IPR049680">
    <property type="entry name" value="FLVCR1-2_SLC49-like"/>
</dbReference>
<feature type="region of interest" description="Disordered" evidence="5">
    <location>
        <begin position="322"/>
        <end position="391"/>
    </location>
</feature>
<dbReference type="GO" id="GO:0022857">
    <property type="term" value="F:transmembrane transporter activity"/>
    <property type="evidence" value="ECO:0007669"/>
    <property type="project" value="InterPro"/>
</dbReference>
<evidence type="ECO:0000256" key="3">
    <source>
        <dbReference type="ARBA" id="ARBA00022989"/>
    </source>
</evidence>
<feature type="transmembrane region" description="Helical" evidence="6">
    <location>
        <begin position="209"/>
        <end position="234"/>
    </location>
</feature>
<organism evidence="8 9">
    <name type="scientific">Leptomonas pyrrhocoris</name>
    <name type="common">Firebug parasite</name>
    <dbReference type="NCBI Taxonomy" id="157538"/>
    <lineage>
        <taxon>Eukaryota</taxon>
        <taxon>Discoba</taxon>
        <taxon>Euglenozoa</taxon>
        <taxon>Kinetoplastea</taxon>
        <taxon>Metakinetoplastina</taxon>
        <taxon>Trypanosomatida</taxon>
        <taxon>Trypanosomatidae</taxon>
        <taxon>Leishmaniinae</taxon>
        <taxon>Leptomonas</taxon>
    </lineage>
</organism>
<proteinExistence type="predicted"/>
<feature type="region of interest" description="Disordered" evidence="5">
    <location>
        <begin position="691"/>
        <end position="710"/>
    </location>
</feature>
<name>A0A0M9FPU7_LEPPY</name>
<dbReference type="CDD" id="cd17334">
    <property type="entry name" value="MFS_SLC49"/>
    <property type="match status" value="1"/>
</dbReference>
<feature type="transmembrane region" description="Helical" evidence="6">
    <location>
        <begin position="120"/>
        <end position="137"/>
    </location>
</feature>
<dbReference type="PROSITE" id="PS50850">
    <property type="entry name" value="MFS"/>
    <property type="match status" value="1"/>
</dbReference>
<dbReference type="PANTHER" id="PTHR10924">
    <property type="entry name" value="MAJOR FACILITATOR SUPERFAMILY PROTEIN-RELATED"/>
    <property type="match status" value="1"/>
</dbReference>
<evidence type="ECO:0000256" key="5">
    <source>
        <dbReference type="SAM" id="MobiDB-lite"/>
    </source>
</evidence>
<dbReference type="OMA" id="GLCQNFM"/>
<feature type="compositionally biased region" description="Polar residues" evidence="5">
    <location>
        <begin position="377"/>
        <end position="386"/>
    </location>
</feature>
<gene>
    <name evidence="8" type="ORF">ABB37_09752</name>
</gene>
<keyword evidence="3 6" id="KW-1133">Transmembrane helix</keyword>
<feature type="domain" description="Major facilitator superfamily (MFS) profile" evidence="7">
    <location>
        <begin position="82"/>
        <end position="640"/>
    </location>
</feature>
<dbReference type="EMBL" id="LGTL01000034">
    <property type="protein sequence ID" value="KPA73620.1"/>
    <property type="molecule type" value="Genomic_DNA"/>
</dbReference>
<reference evidence="8 9" key="1">
    <citation type="submission" date="2015-07" db="EMBL/GenBank/DDBJ databases">
        <title>High-quality genome of monoxenous trypanosomatid Leptomonas pyrrhocoris.</title>
        <authorList>
            <person name="Flegontov P."/>
            <person name="Butenko A."/>
            <person name="Firsov S."/>
            <person name="Vlcek C."/>
            <person name="Logacheva M.D."/>
            <person name="Field M."/>
            <person name="Filatov D."/>
            <person name="Flegontova O."/>
            <person name="Gerasimov E."/>
            <person name="Jackson A.P."/>
            <person name="Kelly S."/>
            <person name="Opperdoes F."/>
            <person name="O'Reilly A."/>
            <person name="Votypka J."/>
            <person name="Yurchenko V."/>
            <person name="Lukes J."/>
        </authorList>
    </citation>
    <scope>NUCLEOTIDE SEQUENCE [LARGE SCALE GENOMIC DNA]</scope>
    <source>
        <strain evidence="8">H10</strain>
    </source>
</reference>